<dbReference type="InterPro" id="IPR012999">
    <property type="entry name" value="Pyr_OxRdtase_I_AS"/>
</dbReference>
<evidence type="ECO:0000256" key="4">
    <source>
        <dbReference type="ARBA" id="ARBA00022630"/>
    </source>
</evidence>
<dbReference type="NCBIfam" id="TIGR01350">
    <property type="entry name" value="lipoamide_DH"/>
    <property type="match status" value="1"/>
</dbReference>
<dbReference type="PANTHER" id="PTHR22912:SF160">
    <property type="entry name" value="DIHYDROLIPOYL DEHYDROGENASE"/>
    <property type="match status" value="1"/>
</dbReference>
<dbReference type="Gene3D" id="3.50.50.60">
    <property type="entry name" value="FAD/NAD(P)-binding domain"/>
    <property type="match status" value="2"/>
</dbReference>
<dbReference type="GO" id="GO:0004148">
    <property type="term" value="F:dihydrolipoyl dehydrogenase (NADH) activity"/>
    <property type="evidence" value="ECO:0007669"/>
    <property type="project" value="UniProtKB-EC"/>
</dbReference>
<dbReference type="Gene3D" id="3.30.390.30">
    <property type="match status" value="1"/>
</dbReference>
<name>A0ABU7LY14_9PROT</name>
<dbReference type="InterPro" id="IPR004099">
    <property type="entry name" value="Pyr_nucl-diS_OxRdtase_dimer"/>
</dbReference>
<dbReference type="PANTHER" id="PTHR22912">
    <property type="entry name" value="DISULFIDE OXIDOREDUCTASE"/>
    <property type="match status" value="1"/>
</dbReference>
<dbReference type="InterPro" id="IPR001100">
    <property type="entry name" value="Pyr_nuc-diS_OxRdtase"/>
</dbReference>
<dbReference type="Pfam" id="PF07992">
    <property type="entry name" value="Pyr_redox_2"/>
    <property type="match status" value="1"/>
</dbReference>
<sequence length="472" mass="49961">MKERSCKVLVVGGGPGGYPAAIRAGQLGLDTVIVDRHGLGGTCLNRGCIPSKAFIHAATKFEEMTRHTGEGKLGISITEAPKLDMAGLVAWKDSIVSKLTGGVAQLLKAAKVEAINGWAKFEDAKTCVVETVDGEPVRITAENVVLATGSVEVELPFLPFGGKVIGSTGALDLPELPKKLVVVGAGYIGLELGIAYRKLGSEVTFVEALDRILPLYDKEITRPITRWLKEHKVDVHLGCKAKGVTEENGTAFLEFEDAKGDMQRIEADNVLVSVGRKPLTEGWGLDKMGIPLTGKFIKVNERCETGMRGVYAIGDLTGEPLLAHRATAQGERVAEIIAGHRTVFDPVAIAAVCFTEPEVVGVGMTPDEAKEKGETVITGKFPLAASGRYLSMEAGTDGGFVRVTARESDHVILGIHAVGQHVSELSGEFALAIEMGARLEDIAGTVHVHPTLTEAFAESALAALGHPIHISA</sequence>
<evidence type="ECO:0000256" key="3">
    <source>
        <dbReference type="ARBA" id="ARBA00016961"/>
    </source>
</evidence>
<evidence type="ECO:0000256" key="11">
    <source>
        <dbReference type="RuleBase" id="RU003692"/>
    </source>
</evidence>
<dbReference type="PIRSF" id="PIRSF000350">
    <property type="entry name" value="Mercury_reductase_MerA"/>
    <property type="match status" value="1"/>
</dbReference>
<protein>
    <recommendedName>
        <fullName evidence="3 11">Dihydrolipoyl dehydrogenase</fullName>
        <ecNumber evidence="2 11">1.8.1.4</ecNumber>
    </recommendedName>
</protein>
<comment type="cofactor">
    <cofactor evidence="11">
        <name>FAD</name>
        <dbReference type="ChEBI" id="CHEBI:57692"/>
    </cofactor>
    <text evidence="11">Binds 1 FAD per subunit.</text>
</comment>
<dbReference type="InterPro" id="IPR016156">
    <property type="entry name" value="FAD/NAD-linked_Rdtase_dimer_sf"/>
</dbReference>
<gene>
    <name evidence="14" type="primary">lpdA</name>
    <name evidence="14" type="ORF">V0U35_05745</name>
</gene>
<feature type="domain" description="FAD/NAD(P)-binding" evidence="13">
    <location>
        <begin position="7"/>
        <end position="330"/>
    </location>
</feature>
<dbReference type="Proteomes" id="UP001310692">
    <property type="component" value="Unassembled WGS sequence"/>
</dbReference>
<evidence type="ECO:0000256" key="6">
    <source>
        <dbReference type="ARBA" id="ARBA00023002"/>
    </source>
</evidence>
<comment type="catalytic activity">
    <reaction evidence="10 11">
        <text>N(6)-[(R)-dihydrolipoyl]-L-lysyl-[protein] + NAD(+) = N(6)-[(R)-lipoyl]-L-lysyl-[protein] + NADH + H(+)</text>
        <dbReference type="Rhea" id="RHEA:15045"/>
        <dbReference type="Rhea" id="RHEA-COMP:10474"/>
        <dbReference type="Rhea" id="RHEA-COMP:10475"/>
        <dbReference type="ChEBI" id="CHEBI:15378"/>
        <dbReference type="ChEBI" id="CHEBI:57540"/>
        <dbReference type="ChEBI" id="CHEBI:57945"/>
        <dbReference type="ChEBI" id="CHEBI:83099"/>
        <dbReference type="ChEBI" id="CHEBI:83100"/>
        <dbReference type="EC" id="1.8.1.4"/>
    </reaction>
</comment>
<dbReference type="InterPro" id="IPR050151">
    <property type="entry name" value="Class-I_Pyr_Nuc-Dis_Oxidored"/>
</dbReference>
<evidence type="ECO:0000256" key="5">
    <source>
        <dbReference type="ARBA" id="ARBA00022827"/>
    </source>
</evidence>
<dbReference type="PRINTS" id="PR00411">
    <property type="entry name" value="PNDRDTASEI"/>
</dbReference>
<keyword evidence="9 11" id="KW-0676">Redox-active center</keyword>
<evidence type="ECO:0000256" key="10">
    <source>
        <dbReference type="ARBA" id="ARBA00049187"/>
    </source>
</evidence>
<dbReference type="PROSITE" id="PS00076">
    <property type="entry name" value="PYRIDINE_REDOX_1"/>
    <property type="match status" value="1"/>
</dbReference>
<evidence type="ECO:0000256" key="1">
    <source>
        <dbReference type="ARBA" id="ARBA00007532"/>
    </source>
</evidence>
<keyword evidence="6 11" id="KW-0560">Oxidoreductase</keyword>
<evidence type="ECO:0000259" key="12">
    <source>
        <dbReference type="Pfam" id="PF02852"/>
    </source>
</evidence>
<keyword evidence="4 11" id="KW-0285">Flavoprotein</keyword>
<reference evidence="14 15" key="1">
    <citation type="submission" date="2024-01" db="EMBL/GenBank/DDBJ databases">
        <title>Hyphobacterium bacterium isolated from marine sediment.</title>
        <authorList>
            <person name="Zhao S."/>
        </authorList>
    </citation>
    <scope>NUCLEOTIDE SEQUENCE [LARGE SCALE GENOMIC DNA]</scope>
    <source>
        <strain evidence="14 15">Y60-23</strain>
    </source>
</reference>
<evidence type="ECO:0000313" key="15">
    <source>
        <dbReference type="Proteomes" id="UP001310692"/>
    </source>
</evidence>
<evidence type="ECO:0000259" key="13">
    <source>
        <dbReference type="Pfam" id="PF07992"/>
    </source>
</evidence>
<keyword evidence="8" id="KW-1015">Disulfide bond</keyword>
<dbReference type="SUPFAM" id="SSF51905">
    <property type="entry name" value="FAD/NAD(P)-binding domain"/>
    <property type="match status" value="1"/>
</dbReference>
<dbReference type="RefSeq" id="WP_330195717.1">
    <property type="nucleotide sequence ID" value="NZ_JAZDRO010000002.1"/>
</dbReference>
<evidence type="ECO:0000256" key="8">
    <source>
        <dbReference type="ARBA" id="ARBA00023157"/>
    </source>
</evidence>
<organism evidence="14 15">
    <name type="scientific">Hyphobacterium marinum</name>
    <dbReference type="NCBI Taxonomy" id="3116574"/>
    <lineage>
        <taxon>Bacteria</taxon>
        <taxon>Pseudomonadati</taxon>
        <taxon>Pseudomonadota</taxon>
        <taxon>Alphaproteobacteria</taxon>
        <taxon>Maricaulales</taxon>
        <taxon>Maricaulaceae</taxon>
        <taxon>Hyphobacterium</taxon>
    </lineage>
</organism>
<keyword evidence="5 11" id="KW-0274">FAD</keyword>
<dbReference type="PRINTS" id="PR00368">
    <property type="entry name" value="FADPNR"/>
</dbReference>
<dbReference type="EC" id="1.8.1.4" evidence="2 11"/>
<comment type="caution">
    <text evidence="14">The sequence shown here is derived from an EMBL/GenBank/DDBJ whole genome shotgun (WGS) entry which is preliminary data.</text>
</comment>
<evidence type="ECO:0000256" key="7">
    <source>
        <dbReference type="ARBA" id="ARBA00023027"/>
    </source>
</evidence>
<keyword evidence="7 11" id="KW-0520">NAD</keyword>
<accession>A0ABU7LY14</accession>
<dbReference type="EMBL" id="JAZDRO010000002">
    <property type="protein sequence ID" value="MEE2566177.1"/>
    <property type="molecule type" value="Genomic_DNA"/>
</dbReference>
<evidence type="ECO:0000313" key="14">
    <source>
        <dbReference type="EMBL" id="MEE2566177.1"/>
    </source>
</evidence>
<feature type="domain" description="Pyridine nucleotide-disulphide oxidoreductase dimerisation" evidence="12">
    <location>
        <begin position="349"/>
        <end position="459"/>
    </location>
</feature>
<evidence type="ECO:0000256" key="9">
    <source>
        <dbReference type="ARBA" id="ARBA00023284"/>
    </source>
</evidence>
<evidence type="ECO:0000256" key="2">
    <source>
        <dbReference type="ARBA" id="ARBA00012608"/>
    </source>
</evidence>
<dbReference type="InterPro" id="IPR036188">
    <property type="entry name" value="FAD/NAD-bd_sf"/>
</dbReference>
<dbReference type="SUPFAM" id="SSF55424">
    <property type="entry name" value="FAD/NAD-linked reductases, dimerisation (C-terminal) domain"/>
    <property type="match status" value="1"/>
</dbReference>
<dbReference type="InterPro" id="IPR006258">
    <property type="entry name" value="Lipoamide_DH"/>
</dbReference>
<proteinExistence type="inferred from homology"/>
<dbReference type="InterPro" id="IPR023753">
    <property type="entry name" value="FAD/NAD-binding_dom"/>
</dbReference>
<keyword evidence="15" id="KW-1185">Reference proteome</keyword>
<comment type="miscellaneous">
    <text evidence="11">The active site is a redox-active disulfide bond.</text>
</comment>
<dbReference type="Pfam" id="PF02852">
    <property type="entry name" value="Pyr_redox_dim"/>
    <property type="match status" value="1"/>
</dbReference>
<comment type="similarity">
    <text evidence="1 11">Belongs to the class-I pyridine nucleotide-disulfide oxidoreductase family.</text>
</comment>